<dbReference type="Ensembl" id="ENSPNYT00000002778.1">
    <property type="protein sequence ID" value="ENSPNYP00000002708.1"/>
    <property type="gene ID" value="ENSPNYG00000002111.1"/>
</dbReference>
<name>A0A3B4EYB3_9CICH</name>
<sequence>EMDEAEKYKQRIEAIAEKRRLQEEQDRSRREKEDEKLRLRQFKRKSLREQWLMEGAPLSPTSLDAESLHSPPWSAQAQHMEEHIEKYIHSLWDFVCVHLCVSARRQGRHFVESDTEIYQEAPLDENGVIVTNGVENTEVSASDENNQSLTNGPTSDVSVEMGKNLDVSEEDPVKVPNTNVKEEEEEEGTLVMRAECIFITDDGDDVSGEVVPQADQQESVQSDQILLPNPEAEASKEGGEAAEEDVQTETFTEPESEPLGDIDDSIKANPGEDEDRDVKIEGQDNELKDPACVQSQSLISPPESTVVALLPVYTEAQPSNLSPNLQVQAEESAAVPEETEAASKAQEATCLTDQFQEVPLADAQENQRTEAGSGEQEPLLLNAKAQSPNAASQGESTKPKKCDCCSVM</sequence>
<feature type="compositionally biased region" description="Acidic residues" evidence="2">
    <location>
        <begin position="240"/>
        <end position="263"/>
    </location>
</feature>
<dbReference type="GeneTree" id="ENSGT00940000173081"/>
<feature type="compositionally biased region" description="Polar residues" evidence="2">
    <location>
        <begin position="138"/>
        <end position="157"/>
    </location>
</feature>
<evidence type="ECO:0000256" key="2">
    <source>
        <dbReference type="SAM" id="MobiDB-lite"/>
    </source>
</evidence>
<feature type="compositionally biased region" description="Polar residues" evidence="2">
    <location>
        <begin position="214"/>
        <end position="224"/>
    </location>
</feature>
<feature type="compositionally biased region" description="Basic and acidic residues" evidence="2">
    <location>
        <begin position="397"/>
        <end position="408"/>
    </location>
</feature>
<feature type="compositionally biased region" description="Polar residues" evidence="2">
    <location>
        <begin position="384"/>
        <end position="396"/>
    </location>
</feature>
<dbReference type="InterPro" id="IPR024149">
    <property type="entry name" value="Paralemmin-3"/>
</dbReference>
<keyword evidence="1" id="KW-0175">Coiled coil</keyword>
<feature type="compositionally biased region" description="Polar residues" evidence="2">
    <location>
        <begin position="318"/>
        <end position="329"/>
    </location>
</feature>
<feature type="region of interest" description="Disordered" evidence="2">
    <location>
        <begin position="318"/>
        <end position="408"/>
    </location>
</feature>
<organism evidence="3">
    <name type="scientific">Pundamilia nyererei</name>
    <dbReference type="NCBI Taxonomy" id="303518"/>
    <lineage>
        <taxon>Eukaryota</taxon>
        <taxon>Metazoa</taxon>
        <taxon>Chordata</taxon>
        <taxon>Craniata</taxon>
        <taxon>Vertebrata</taxon>
        <taxon>Euteleostomi</taxon>
        <taxon>Actinopterygii</taxon>
        <taxon>Neopterygii</taxon>
        <taxon>Teleostei</taxon>
        <taxon>Neoteleostei</taxon>
        <taxon>Acanthomorphata</taxon>
        <taxon>Ovalentaria</taxon>
        <taxon>Cichlomorphae</taxon>
        <taxon>Cichliformes</taxon>
        <taxon>Cichlidae</taxon>
        <taxon>African cichlids</taxon>
        <taxon>Pseudocrenilabrinae</taxon>
        <taxon>Haplochromini</taxon>
        <taxon>Pundamilia</taxon>
    </lineage>
</organism>
<evidence type="ECO:0000256" key="1">
    <source>
        <dbReference type="SAM" id="Coils"/>
    </source>
</evidence>
<feature type="compositionally biased region" description="Basic and acidic residues" evidence="2">
    <location>
        <begin position="276"/>
        <end position="289"/>
    </location>
</feature>
<dbReference type="PANTHER" id="PTHR47528:SF1">
    <property type="entry name" value="PARALEMMIN-3"/>
    <property type="match status" value="1"/>
</dbReference>
<dbReference type="PANTHER" id="PTHR47528">
    <property type="entry name" value="PARALEMMIN-3"/>
    <property type="match status" value="1"/>
</dbReference>
<feature type="region of interest" description="Disordered" evidence="2">
    <location>
        <begin position="138"/>
        <end position="174"/>
    </location>
</feature>
<accession>A0A3B4EYB3</accession>
<protein>
    <submittedName>
        <fullName evidence="3">Paralemmin-1-like</fullName>
    </submittedName>
</protein>
<proteinExistence type="predicted"/>
<dbReference type="GO" id="GO:0008360">
    <property type="term" value="P:regulation of cell shape"/>
    <property type="evidence" value="ECO:0007669"/>
    <property type="project" value="InterPro"/>
</dbReference>
<feature type="region of interest" description="Disordered" evidence="2">
    <location>
        <begin position="203"/>
        <end position="301"/>
    </location>
</feature>
<evidence type="ECO:0000313" key="3">
    <source>
        <dbReference type="Ensembl" id="ENSPNYP00000002708.1"/>
    </source>
</evidence>
<dbReference type="GO" id="GO:0016020">
    <property type="term" value="C:membrane"/>
    <property type="evidence" value="ECO:0007669"/>
    <property type="project" value="InterPro"/>
</dbReference>
<dbReference type="AlphaFoldDB" id="A0A3B4EYB3"/>
<feature type="coiled-coil region" evidence="1">
    <location>
        <begin position="5"/>
        <end position="45"/>
    </location>
</feature>
<reference evidence="3" key="1">
    <citation type="submission" date="2023-09" db="UniProtKB">
        <authorList>
            <consortium name="Ensembl"/>
        </authorList>
    </citation>
    <scope>IDENTIFICATION</scope>
</reference>